<sequence length="34" mass="3514">MAGIGSAMTSRVPGEAMSESSRAIWVSITRLCSA</sequence>
<reference evidence="1" key="1">
    <citation type="submission" date="2020-05" db="EMBL/GenBank/DDBJ databases">
        <authorList>
            <person name="Chiriac C."/>
            <person name="Salcher M."/>
            <person name="Ghai R."/>
            <person name="Kavagutti S V."/>
        </authorList>
    </citation>
    <scope>NUCLEOTIDE SEQUENCE</scope>
</reference>
<accession>A0A6J6TBK5</accession>
<proteinExistence type="predicted"/>
<evidence type="ECO:0000313" key="1">
    <source>
        <dbReference type="EMBL" id="CAB4744791.1"/>
    </source>
</evidence>
<dbReference type="AlphaFoldDB" id="A0A6J6TBK5"/>
<dbReference type="EMBL" id="CAEZYW010000142">
    <property type="protein sequence ID" value="CAB4744791.1"/>
    <property type="molecule type" value="Genomic_DNA"/>
</dbReference>
<protein>
    <submittedName>
        <fullName evidence="1">Unannotated protein</fullName>
    </submittedName>
</protein>
<organism evidence="1">
    <name type="scientific">freshwater metagenome</name>
    <dbReference type="NCBI Taxonomy" id="449393"/>
    <lineage>
        <taxon>unclassified sequences</taxon>
        <taxon>metagenomes</taxon>
        <taxon>ecological metagenomes</taxon>
    </lineage>
</organism>
<gene>
    <name evidence="1" type="ORF">UFOPK2786_00979</name>
</gene>
<name>A0A6J6TBK5_9ZZZZ</name>